<comment type="subcellular location">
    <subcellularLocation>
        <location evidence="1">Cytoplasm</location>
        <location evidence="1">Cytoskeleton</location>
    </subcellularLocation>
</comment>
<evidence type="ECO:0000313" key="5">
    <source>
        <dbReference type="Proteomes" id="UP001295423"/>
    </source>
</evidence>
<evidence type="ECO:0000313" key="4">
    <source>
        <dbReference type="EMBL" id="CAJ1967872.1"/>
    </source>
</evidence>
<dbReference type="EMBL" id="CAKOGP040002348">
    <property type="protein sequence ID" value="CAJ1967872.1"/>
    <property type="molecule type" value="Genomic_DNA"/>
</dbReference>
<dbReference type="SMART" id="SM00368">
    <property type="entry name" value="LRR_RI"/>
    <property type="match status" value="3"/>
</dbReference>
<dbReference type="PANTHER" id="PTHR24107">
    <property type="entry name" value="YNEIN REGULATORY COMPLEX SUBUNIT 5"/>
    <property type="match status" value="1"/>
</dbReference>
<dbReference type="Gene3D" id="3.80.10.10">
    <property type="entry name" value="Ribonuclease Inhibitor"/>
    <property type="match status" value="1"/>
</dbReference>
<dbReference type="SUPFAM" id="SSF52047">
    <property type="entry name" value="RNI-like"/>
    <property type="match status" value="1"/>
</dbReference>
<proteinExistence type="predicted"/>
<dbReference type="AlphaFoldDB" id="A0AAD2JNU6"/>
<evidence type="ECO:0000256" key="3">
    <source>
        <dbReference type="ARBA" id="ARBA00023212"/>
    </source>
</evidence>
<protein>
    <submittedName>
        <fullName evidence="4">Uncharacterized protein</fullName>
    </submittedName>
</protein>
<reference evidence="4" key="1">
    <citation type="submission" date="2023-08" db="EMBL/GenBank/DDBJ databases">
        <authorList>
            <person name="Audoor S."/>
            <person name="Bilcke G."/>
        </authorList>
    </citation>
    <scope>NUCLEOTIDE SEQUENCE</scope>
</reference>
<evidence type="ECO:0000256" key="2">
    <source>
        <dbReference type="ARBA" id="ARBA00022490"/>
    </source>
</evidence>
<dbReference type="InterPro" id="IPR052410">
    <property type="entry name" value="DRC5"/>
</dbReference>
<dbReference type="InterPro" id="IPR032675">
    <property type="entry name" value="LRR_dom_sf"/>
</dbReference>
<name>A0AAD2JNU6_9STRA</name>
<keyword evidence="5" id="KW-1185">Reference proteome</keyword>
<accession>A0AAD2JNU6</accession>
<keyword evidence="2" id="KW-0963">Cytoplasm</keyword>
<sequence>MGKGLKGYLKKAIGHNVYTLTPYSLIRRKTRKSKHQPVDGQDDSNMNQEFLEDEIQDLVSAVQSKIDSLEKKCCDEKDELDWRTGCFSCGDAAAYPACKLNFRQKKKNSWRETKGKEEKTNYSRYHEDLCDDDWDHFWRLRMYFSRVQSCVEKYCDESPDTMEIDIHVPRACHLIRILQLLSLPRYSIEDVPQQIVNILSAALAGPYQQLHNRNSYVSNLRVIECHDIQITLPTMQLLRNVLLHSESLEQLHLNSCILPETTEHQLPLVQLLGDGLTNAKSINFKVLCLPTCYFTDGSVGHLISQLASPSRKNGDVSEQFKLETLILQSTGCDQQTLTTLASWLEQPKCLLRFLDLSRCSESLDLSPLSRALKVQNRQQVEQFGSGLRRLDLAFNALSEEGIRLLADALKQEQRLQVPSAGNNHATAMSGLRSLNLAANRSGVYQTTTCRGFQYLGEALSLCHSLQYLDVSYVRFDPAALNAFCNGLAANDSITDLRIQRPRFVGFPEAGTAMGADWISSWGGTELLQHSLIPPLSPATCMEYLCQILVTSMPQLKLLDVSYSMGVPIFFFENICLIKGLEQISLLGYSDFMTPSVPSSTFGDRRDQALIRGVSKSTNIVKVFGLDGAHCGTSIDFYVRLNRGGRKYLRQPFSSSLWPRILKRSNQQADVLYHLLREGAVSVM</sequence>
<dbReference type="PANTHER" id="PTHR24107:SF2">
    <property type="entry name" value="NLR FAMILY CARD DOMAIN CONTAINING 3"/>
    <property type="match status" value="1"/>
</dbReference>
<organism evidence="4 5">
    <name type="scientific">Cylindrotheca closterium</name>
    <dbReference type="NCBI Taxonomy" id="2856"/>
    <lineage>
        <taxon>Eukaryota</taxon>
        <taxon>Sar</taxon>
        <taxon>Stramenopiles</taxon>
        <taxon>Ochrophyta</taxon>
        <taxon>Bacillariophyta</taxon>
        <taxon>Bacillariophyceae</taxon>
        <taxon>Bacillariophycidae</taxon>
        <taxon>Bacillariales</taxon>
        <taxon>Bacillariaceae</taxon>
        <taxon>Cylindrotheca</taxon>
    </lineage>
</organism>
<evidence type="ECO:0000256" key="1">
    <source>
        <dbReference type="ARBA" id="ARBA00004245"/>
    </source>
</evidence>
<keyword evidence="3" id="KW-0206">Cytoskeleton</keyword>
<comment type="caution">
    <text evidence="4">The sequence shown here is derived from an EMBL/GenBank/DDBJ whole genome shotgun (WGS) entry which is preliminary data.</text>
</comment>
<gene>
    <name evidence="4" type="ORF">CYCCA115_LOCUS22977</name>
</gene>
<dbReference type="GO" id="GO:0005856">
    <property type="term" value="C:cytoskeleton"/>
    <property type="evidence" value="ECO:0007669"/>
    <property type="project" value="UniProtKB-SubCell"/>
</dbReference>
<dbReference type="Proteomes" id="UP001295423">
    <property type="component" value="Unassembled WGS sequence"/>
</dbReference>